<name>A0A1H9JTQ7_9GAMM</name>
<dbReference type="OrthoDB" id="6454978at2"/>
<dbReference type="RefSeq" id="WP_092676621.1">
    <property type="nucleotide sequence ID" value="NZ_FOGC01000008.1"/>
</dbReference>
<keyword evidence="2" id="KW-1185">Reference proteome</keyword>
<dbReference type="Proteomes" id="UP000242515">
    <property type="component" value="Unassembled WGS sequence"/>
</dbReference>
<dbReference type="EMBL" id="FOGC01000008">
    <property type="protein sequence ID" value="SEQ90222.1"/>
    <property type="molecule type" value="Genomic_DNA"/>
</dbReference>
<protein>
    <submittedName>
        <fullName evidence="1">Ribosome-associated protein</fullName>
    </submittedName>
</protein>
<accession>A0A1H9JTQ7</accession>
<proteinExistence type="predicted"/>
<dbReference type="AlphaFoldDB" id="A0A1H9JTQ7"/>
<dbReference type="NCBIfam" id="NF008244">
    <property type="entry name" value="PRK11020.1"/>
    <property type="match status" value="1"/>
</dbReference>
<dbReference type="STRING" id="988801.SAMN05216522_10864"/>
<evidence type="ECO:0000313" key="2">
    <source>
        <dbReference type="Proteomes" id="UP000242515"/>
    </source>
</evidence>
<evidence type="ECO:0000313" key="1">
    <source>
        <dbReference type="EMBL" id="SEQ90222.1"/>
    </source>
</evidence>
<dbReference type="Gene3D" id="3.30.1370.150">
    <property type="entry name" value="Uncharacterised protein PF10928, DUF2810"/>
    <property type="match status" value="1"/>
</dbReference>
<organism evidence="1 2">
    <name type="scientific">Rosenbergiella nectarea</name>
    <dbReference type="NCBI Taxonomy" id="988801"/>
    <lineage>
        <taxon>Bacteria</taxon>
        <taxon>Pseudomonadati</taxon>
        <taxon>Pseudomonadota</taxon>
        <taxon>Gammaproteobacteria</taxon>
        <taxon>Enterobacterales</taxon>
        <taxon>Erwiniaceae</taxon>
        <taxon>Rosenbergiella</taxon>
    </lineage>
</organism>
<dbReference type="Pfam" id="PF10928">
    <property type="entry name" value="DUF2810"/>
    <property type="match status" value="1"/>
</dbReference>
<dbReference type="Gene3D" id="4.10.860.10">
    <property type="entry name" value="UVR domain"/>
    <property type="match status" value="1"/>
</dbReference>
<gene>
    <name evidence="1" type="ORF">SAMN05216522_10864</name>
</gene>
<sequence>MKDPIKAEIKRLSDQLDSINHKSQPLLESGNVEKLGELMKEKLTIEEELQRLRETHTASLSKEAQKLQKLGFQRAITKKEQADMGALKKRVRGIIVVHPMTALGREMGLEAVTGFAREKF</sequence>
<reference evidence="2" key="1">
    <citation type="submission" date="2016-10" db="EMBL/GenBank/DDBJ databases">
        <authorList>
            <person name="Varghese N."/>
            <person name="Submissions S."/>
        </authorList>
    </citation>
    <scope>NUCLEOTIDE SEQUENCE [LARGE SCALE GENOMIC DNA]</scope>
    <source>
        <strain evidence="2">8N4</strain>
    </source>
</reference>
<dbReference type="InterPro" id="IPR021230">
    <property type="entry name" value="DUF2810"/>
</dbReference>